<feature type="transmembrane region" description="Helical" evidence="1">
    <location>
        <begin position="1349"/>
        <end position="1368"/>
    </location>
</feature>
<dbReference type="OrthoDB" id="7052348at2"/>
<feature type="transmembrane region" description="Helical" evidence="1">
    <location>
        <begin position="769"/>
        <end position="789"/>
    </location>
</feature>
<feature type="transmembrane region" description="Helical" evidence="1">
    <location>
        <begin position="1628"/>
        <end position="1647"/>
    </location>
</feature>
<feature type="transmembrane region" description="Helical" evidence="1">
    <location>
        <begin position="1653"/>
        <end position="1671"/>
    </location>
</feature>
<feature type="transmembrane region" description="Helical" evidence="1">
    <location>
        <begin position="628"/>
        <end position="649"/>
    </location>
</feature>
<keyword evidence="3" id="KW-1185">Reference proteome</keyword>
<feature type="transmembrane region" description="Helical" evidence="1">
    <location>
        <begin position="1429"/>
        <end position="1449"/>
    </location>
</feature>
<feature type="transmembrane region" description="Helical" evidence="1">
    <location>
        <begin position="1752"/>
        <end position="1770"/>
    </location>
</feature>
<feature type="transmembrane region" description="Helical" evidence="1">
    <location>
        <begin position="746"/>
        <end position="762"/>
    </location>
</feature>
<feature type="transmembrane region" description="Helical" evidence="1">
    <location>
        <begin position="1399"/>
        <end position="1417"/>
    </location>
</feature>
<dbReference type="EMBL" id="CBTK010000090">
    <property type="protein sequence ID" value="CDH44654.1"/>
    <property type="molecule type" value="Genomic_DNA"/>
</dbReference>
<feature type="transmembrane region" description="Helical" evidence="1">
    <location>
        <begin position="893"/>
        <end position="912"/>
    </location>
</feature>
<feature type="transmembrane region" description="Helical" evidence="1">
    <location>
        <begin position="1192"/>
        <end position="1213"/>
    </location>
</feature>
<feature type="transmembrane region" description="Helical" evidence="1">
    <location>
        <begin position="1680"/>
        <end position="1697"/>
    </location>
</feature>
<feature type="transmembrane region" description="Helical" evidence="1">
    <location>
        <begin position="795"/>
        <end position="814"/>
    </location>
</feature>
<feature type="transmembrane region" description="Helical" evidence="1">
    <location>
        <begin position="1242"/>
        <end position="1263"/>
    </location>
</feature>
<keyword evidence="1" id="KW-1133">Transmembrane helix</keyword>
<organism evidence="2 3">
    <name type="scientific">Candidatus Contendobacter odensis Run_B_J11</name>
    <dbReference type="NCBI Taxonomy" id="1400861"/>
    <lineage>
        <taxon>Bacteria</taxon>
        <taxon>Pseudomonadati</taxon>
        <taxon>Pseudomonadota</taxon>
        <taxon>Gammaproteobacteria</taxon>
        <taxon>Candidatus Competibacteraceae</taxon>
        <taxon>Candidatus Contendibacter</taxon>
    </lineage>
</organism>
<name>A0A7U7J3J3_9GAMM</name>
<feature type="transmembrane region" description="Helical" evidence="1">
    <location>
        <begin position="1856"/>
        <end position="1877"/>
    </location>
</feature>
<feature type="transmembrane region" description="Helical" evidence="1">
    <location>
        <begin position="1136"/>
        <end position="1156"/>
    </location>
</feature>
<feature type="transmembrane region" description="Helical" evidence="1">
    <location>
        <begin position="261"/>
        <end position="278"/>
    </location>
</feature>
<feature type="transmembrane region" description="Helical" evidence="1">
    <location>
        <begin position="551"/>
        <end position="568"/>
    </location>
</feature>
<feature type="transmembrane region" description="Helical" evidence="1">
    <location>
        <begin position="918"/>
        <end position="942"/>
    </location>
</feature>
<reference evidence="2 3" key="1">
    <citation type="journal article" date="2014" name="ISME J.">
        <title>Candidatus Competibacter-lineage genomes retrieved from metagenomes reveal functional metabolic diversity.</title>
        <authorList>
            <person name="McIlroy S.J."/>
            <person name="Albertsen M."/>
            <person name="Andresen E.K."/>
            <person name="Saunders A.M."/>
            <person name="Kristiansen R."/>
            <person name="Stokholm-Bjerregaard M."/>
            <person name="Nielsen K.L."/>
            <person name="Nielsen P.H."/>
        </authorList>
    </citation>
    <scope>NUCLEOTIDE SEQUENCE [LARGE SCALE GENOMIC DNA]</scope>
    <source>
        <strain evidence="2 3">Run_B_J11</strain>
    </source>
</reference>
<feature type="transmembrane region" description="Helical" evidence="1">
    <location>
        <begin position="1219"/>
        <end position="1235"/>
    </location>
</feature>
<feature type="transmembrane region" description="Helical" evidence="1">
    <location>
        <begin position="1512"/>
        <end position="1529"/>
    </location>
</feature>
<feature type="transmembrane region" description="Helical" evidence="1">
    <location>
        <begin position="528"/>
        <end position="544"/>
    </location>
</feature>
<feature type="transmembrane region" description="Helical" evidence="1">
    <location>
        <begin position="1486"/>
        <end position="1506"/>
    </location>
</feature>
<feature type="transmembrane region" description="Helical" evidence="1">
    <location>
        <begin position="1807"/>
        <end position="1825"/>
    </location>
</feature>
<feature type="transmembrane region" description="Helical" evidence="1">
    <location>
        <begin position="6"/>
        <end position="27"/>
    </location>
</feature>
<feature type="transmembrane region" description="Helical" evidence="1">
    <location>
        <begin position="411"/>
        <end position="433"/>
    </location>
</feature>
<sequence>MEWVILGVLVLAWLISPIILLIALIIARRQLHDLRQQPVGRRPDRRLEQIAPIPPAPMLSGNHRYAPADLENLLLLQLELQRLRESDAVTGKRFQQLADHLNRLWIQHLREGGAQPENSIWQQRRTVAWNLLAQGSDTPLGLPPWQPAAPESPPIPMIAAALQSLPRFSLVAKTDHFDAPCNPPLPPGDSTEPPMSLPPFAIEAVETAPSAKRTNQGSRWEEPIPVTEDDWRPAVPSPLEKALQVLSGWPKLIAPFLAQNIGWFIGGFCFMAGALFLIANTSGFINALVVFASLSSATVFLIWAGYQFRRNRPELVVASSVLLTLGMLLAPLDLVVAIRLVSTSSGDGLLLIVSLSIGVVTLVAFAWAATLTSGLMDRVLMGRYPQLLTALAAVQLAAPLAVVVPDWRGLAVLHLVLLGLLGYALRTFTGEWLQRLFIDERLTTYYAAGLLVYTAVVSFVHLTWIWPEPLPVGYAGPFLMALCGLLFPVDAALKDWVNKYAFLSRFSFTLYGLSVVAIAIAVQTTPTVIVTLALGALLYGWVTWRYRTLPPLYLLLVCVAGLYGFGILNTLPPAWHGLASLPGLLALLGLCRWTRSRSRAIALQCLTVFGVLLVGLTTWSLLSTPPGWIGFATAALAALLSYGAVRLALTLPDADPRWAYGDGVVTAFALAAVGYAPGWLPFSWELRSAFGALALATLWVALGLHDRRQSPISRTVFIAGALLNIALALALGGIVLWMVLPGRVEPILLLALAGGLLLWLSLGLHQQTLFYGVLAGAGGIGVLIKRGYFPGPSSGLGEFALVMGLWWLLWRLAWRLRIGAALQFEIASEDRLEARSPSDLIRAPLEQAMALLWVVGLAHLSLRLLEGGLAWHWPLTTALAVVSGLLLIGHFHWFRWVALPMLLGLAGLLAGLERVGLTLPWLGAVAVLYALLVWRFAIALLAKPPVWRLAQVMSFTVPGGAGGAQQVEESLHSCALVIAVATVAACPTLVLLGMPTPEGLPALMTSLLLFTLTGWHYRSSPHAYAALMTLTIGIWLTGLWLSPNALLGAGQPLSNALLSLVMALAAVGLEAERAVPLTYWRIPLQRMSGLLYLLALVGAGLGFLTTDPRLPGLLALLCIALFPVARPLPHAAQWRGLGLALLLSSLIWTLALRLGFDLRDSAGIAMVWGYALWLGGNLLLPRWNARWPDWAVSATFWPLLGLISVLAGGTVGWMTWERSPAAALAGLSLYLFLLLRNTAWPGMAWLAVATLTASGLLAVIGIPPASSPPFSNGRLGEWVIALIWLNWLFLLIPRWRRYGVMVAQWLDWRQSELEAPLFWTPFVALILLLAQLLMLELALLWAWMPATHLTGSLTVSAVLLAATAGHAFNRHPEKLSAQVLLLALGAAVVAVLLDLAVPLIWLPLTVVIWNGALLLAWRYGLRRSELWDAALDLWLLFLPAVSVILLFIVPDFSGTAVTVTLFALAIVTVAQGGWRNEPFWLKAGFFLALTGSYTIWLVGTTGFAWIPLIGVAPWYAVQTVVLMLAFTLIRQRLMLWLSTADPEIHGDRFNGWYEVETVISGLIPKLLLFSGFWLALHGYAVLAYQAGWGASPWHFGIAADPLAAGAALLMLAGLTLTRAWRRPDEPNWIYATALLLGVLAGYGRLILLGLTPFTVGDTAALMAAGYVAFLLHQFTGAKPLYRLALLLPVLALATVPWQLASPWAGGTLLATAVLYLSLAGTMRNPLPLYLGVLALNGAIYLWAPVWAGRYGLWQFTIVPAAVSVLALLHLHRHELRPKVLNGARLAALSLLYAGAGLDVFLRPELGVFVLALGLAFIGIIFGIALRIRAFLYAGVAFLLLNVIGQLLRFYPEQNLSRALILLGLGTAITLGMVIFNLKREAILQRIRLVRADLAAWE</sequence>
<dbReference type="Proteomes" id="UP000019184">
    <property type="component" value="Unassembled WGS sequence"/>
</dbReference>
<feature type="transmembrane region" description="Helical" evidence="1">
    <location>
        <begin position="387"/>
        <end position="405"/>
    </location>
</feature>
<feature type="transmembrane region" description="Helical" evidence="1">
    <location>
        <begin position="716"/>
        <end position="740"/>
    </location>
</feature>
<feature type="transmembrane region" description="Helical" evidence="1">
    <location>
        <begin position="445"/>
        <end position="466"/>
    </location>
</feature>
<feature type="transmembrane region" description="Helical" evidence="1">
    <location>
        <begin position="1830"/>
        <end position="1850"/>
    </location>
</feature>
<feature type="transmembrane region" description="Helical" evidence="1">
    <location>
        <begin position="1455"/>
        <end position="1474"/>
    </location>
</feature>
<accession>A0A7U7J3J3</accession>
<feature type="transmembrane region" description="Helical" evidence="1">
    <location>
        <begin position="1112"/>
        <end position="1129"/>
    </location>
</feature>
<feature type="transmembrane region" description="Helical" evidence="1">
    <location>
        <begin position="574"/>
        <end position="593"/>
    </location>
</feature>
<evidence type="ECO:0000313" key="3">
    <source>
        <dbReference type="Proteomes" id="UP000019184"/>
    </source>
</evidence>
<keyword evidence="1" id="KW-0812">Transmembrane</keyword>
<dbReference type="RefSeq" id="WP_034431832.1">
    <property type="nucleotide sequence ID" value="NZ_CBTK010000090.1"/>
</dbReference>
<evidence type="ECO:0000313" key="2">
    <source>
        <dbReference type="EMBL" id="CDH44654.1"/>
    </source>
</evidence>
<feature type="transmembrane region" description="Helical" evidence="1">
    <location>
        <begin position="1782"/>
        <end position="1801"/>
    </location>
</feature>
<gene>
    <name evidence="2" type="ORF">BN874_180017</name>
</gene>
<feature type="transmembrane region" description="Helical" evidence="1">
    <location>
        <begin position="1316"/>
        <end position="1343"/>
    </location>
</feature>
<protein>
    <submittedName>
        <fullName evidence="2">Uncharacterized protein</fullName>
    </submittedName>
</protein>
<proteinExistence type="predicted"/>
<feature type="transmembrane region" description="Helical" evidence="1">
    <location>
        <begin position="1375"/>
        <end position="1393"/>
    </location>
</feature>
<feature type="transmembrane region" description="Helical" evidence="1">
    <location>
        <begin position="848"/>
        <end position="865"/>
    </location>
</feature>
<comment type="caution">
    <text evidence="2">The sequence shown here is derived from an EMBL/GenBank/DDBJ whole genome shotgun (WGS) entry which is preliminary data.</text>
</comment>
<keyword evidence="1" id="KW-0472">Membrane</keyword>
<feature type="transmembrane region" description="Helical" evidence="1">
    <location>
        <begin position="1053"/>
        <end position="1069"/>
    </location>
</feature>
<feature type="transmembrane region" description="Helical" evidence="1">
    <location>
        <begin position="658"/>
        <end position="680"/>
    </location>
</feature>
<feature type="transmembrane region" description="Helical" evidence="1">
    <location>
        <begin position="1703"/>
        <end position="1721"/>
    </location>
</feature>
<feature type="transmembrane region" description="Helical" evidence="1">
    <location>
        <begin position="1000"/>
        <end position="1017"/>
    </location>
</feature>
<feature type="transmembrane region" description="Helical" evidence="1">
    <location>
        <begin position="1089"/>
        <end position="1106"/>
    </location>
</feature>
<feature type="transmembrane region" description="Helical" evidence="1">
    <location>
        <begin position="284"/>
        <end position="303"/>
    </location>
</feature>
<feature type="transmembrane region" description="Helical" evidence="1">
    <location>
        <begin position="1728"/>
        <end position="1746"/>
    </location>
</feature>
<feature type="transmembrane region" description="Helical" evidence="1">
    <location>
        <begin position="600"/>
        <end position="622"/>
    </location>
</feature>
<feature type="transmembrane region" description="Helical" evidence="1">
    <location>
        <begin position="1162"/>
        <end position="1180"/>
    </location>
</feature>
<feature type="transmembrane region" description="Helical" evidence="1">
    <location>
        <begin position="350"/>
        <end position="375"/>
    </location>
</feature>
<feature type="transmembrane region" description="Helical" evidence="1">
    <location>
        <begin position="1275"/>
        <end position="1295"/>
    </location>
</feature>
<feature type="transmembrane region" description="Helical" evidence="1">
    <location>
        <begin position="1566"/>
        <end position="1587"/>
    </location>
</feature>
<feature type="transmembrane region" description="Helical" evidence="1">
    <location>
        <begin position="472"/>
        <end position="493"/>
    </location>
</feature>
<feature type="transmembrane region" description="Helical" evidence="1">
    <location>
        <begin position="1024"/>
        <end position="1041"/>
    </location>
</feature>
<evidence type="ECO:0000256" key="1">
    <source>
        <dbReference type="SAM" id="Phobius"/>
    </source>
</evidence>
<feature type="transmembrane region" description="Helical" evidence="1">
    <location>
        <begin position="686"/>
        <end position="704"/>
    </location>
</feature>
<feature type="transmembrane region" description="Helical" evidence="1">
    <location>
        <begin position="315"/>
        <end position="338"/>
    </location>
</feature>
<feature type="transmembrane region" description="Helical" evidence="1">
    <location>
        <begin position="1593"/>
        <end position="1616"/>
    </location>
</feature>